<dbReference type="OrthoDB" id="7530242at2759"/>
<evidence type="ECO:0000256" key="2">
    <source>
        <dbReference type="ARBA" id="ARBA00022475"/>
    </source>
</evidence>
<sequence>MMTAYLIHVCGMFRIARYYELLVCSFEGMFMLLIMVGVLSLSLNLFRIFQIMSFGGDVDEFSTHFTYALTSILHMFLCNYAAQEVTDHNDHVFVTTYNVQWYAAPLHIQRMILFLLQKGTKTINLTIGGVIMGSMETFTSFRFLIEEIQRICNELKDENEIAIIREYGSDAKFYTAALLCKS</sequence>
<dbReference type="PANTHER" id="PTHR21137">
    <property type="entry name" value="ODORANT RECEPTOR"/>
    <property type="match status" value="1"/>
</dbReference>
<keyword evidence="11" id="KW-1185">Reference proteome</keyword>
<dbReference type="GO" id="GO:0005886">
    <property type="term" value="C:plasma membrane"/>
    <property type="evidence" value="ECO:0007669"/>
    <property type="project" value="UniProtKB-SubCell"/>
</dbReference>
<organism evidence="11 12">
    <name type="scientific">Dinoponera quadriceps</name>
    <name type="common">South American ant</name>
    <dbReference type="NCBI Taxonomy" id="609295"/>
    <lineage>
        <taxon>Eukaryota</taxon>
        <taxon>Metazoa</taxon>
        <taxon>Ecdysozoa</taxon>
        <taxon>Arthropoda</taxon>
        <taxon>Hexapoda</taxon>
        <taxon>Insecta</taxon>
        <taxon>Pterygota</taxon>
        <taxon>Neoptera</taxon>
        <taxon>Endopterygota</taxon>
        <taxon>Hymenoptera</taxon>
        <taxon>Apocrita</taxon>
        <taxon>Aculeata</taxon>
        <taxon>Formicoidea</taxon>
        <taxon>Formicidae</taxon>
        <taxon>Ponerinae</taxon>
        <taxon>Ponerini</taxon>
        <taxon>Dinoponera</taxon>
    </lineage>
</organism>
<dbReference type="Pfam" id="PF02949">
    <property type="entry name" value="7tm_6"/>
    <property type="match status" value="1"/>
</dbReference>
<protein>
    <submittedName>
        <fullName evidence="12">Uncharacterized protein LOC106746668</fullName>
    </submittedName>
</protein>
<gene>
    <name evidence="12" type="primary">LOC106746668</name>
</gene>
<reference evidence="12" key="1">
    <citation type="submission" date="2025-08" db="UniProtKB">
        <authorList>
            <consortium name="RefSeq"/>
        </authorList>
    </citation>
    <scope>IDENTIFICATION</scope>
</reference>
<keyword evidence="4 10" id="KW-0812">Transmembrane</keyword>
<keyword evidence="3" id="KW-0716">Sensory transduction</keyword>
<evidence type="ECO:0000313" key="11">
    <source>
        <dbReference type="Proteomes" id="UP000515204"/>
    </source>
</evidence>
<evidence type="ECO:0000256" key="4">
    <source>
        <dbReference type="ARBA" id="ARBA00022692"/>
    </source>
</evidence>
<dbReference type="RefSeq" id="XP_014478951.1">
    <property type="nucleotide sequence ID" value="XM_014623465.1"/>
</dbReference>
<evidence type="ECO:0000256" key="3">
    <source>
        <dbReference type="ARBA" id="ARBA00022606"/>
    </source>
</evidence>
<evidence type="ECO:0000256" key="7">
    <source>
        <dbReference type="ARBA" id="ARBA00023136"/>
    </source>
</evidence>
<evidence type="ECO:0000256" key="1">
    <source>
        <dbReference type="ARBA" id="ARBA00004651"/>
    </source>
</evidence>
<dbReference type="GO" id="GO:0007165">
    <property type="term" value="P:signal transduction"/>
    <property type="evidence" value="ECO:0007669"/>
    <property type="project" value="UniProtKB-KW"/>
</dbReference>
<evidence type="ECO:0000256" key="5">
    <source>
        <dbReference type="ARBA" id="ARBA00022725"/>
    </source>
</evidence>
<evidence type="ECO:0000256" key="6">
    <source>
        <dbReference type="ARBA" id="ARBA00022989"/>
    </source>
</evidence>
<evidence type="ECO:0000256" key="10">
    <source>
        <dbReference type="SAM" id="Phobius"/>
    </source>
</evidence>
<keyword evidence="2" id="KW-1003">Cell membrane</keyword>
<keyword evidence="6 10" id="KW-1133">Transmembrane helix</keyword>
<dbReference type="GO" id="GO:0004984">
    <property type="term" value="F:olfactory receptor activity"/>
    <property type="evidence" value="ECO:0007669"/>
    <property type="project" value="InterPro"/>
</dbReference>
<dbReference type="PANTHER" id="PTHR21137:SF35">
    <property type="entry name" value="ODORANT RECEPTOR 19A-RELATED"/>
    <property type="match status" value="1"/>
</dbReference>
<dbReference type="KEGG" id="dqu:106746668"/>
<feature type="transmembrane region" description="Helical" evidence="10">
    <location>
        <begin position="21"/>
        <end position="45"/>
    </location>
</feature>
<comment type="subcellular location">
    <subcellularLocation>
        <location evidence="1">Cell membrane</location>
        <topology evidence="1">Multi-pass membrane protein</topology>
    </subcellularLocation>
</comment>
<dbReference type="AlphaFoldDB" id="A0A6P3XKG0"/>
<proteinExistence type="predicted"/>
<dbReference type="GeneID" id="106746668"/>
<dbReference type="InterPro" id="IPR004117">
    <property type="entry name" value="7tm6_olfct_rcpt"/>
</dbReference>
<evidence type="ECO:0000313" key="12">
    <source>
        <dbReference type="RefSeq" id="XP_014478951.1"/>
    </source>
</evidence>
<accession>A0A6P3XKG0</accession>
<evidence type="ECO:0000256" key="8">
    <source>
        <dbReference type="ARBA" id="ARBA00023170"/>
    </source>
</evidence>
<dbReference type="Proteomes" id="UP000515204">
    <property type="component" value="Unplaced"/>
</dbReference>
<dbReference type="GO" id="GO:0005549">
    <property type="term" value="F:odorant binding"/>
    <property type="evidence" value="ECO:0007669"/>
    <property type="project" value="InterPro"/>
</dbReference>
<keyword evidence="7 10" id="KW-0472">Membrane</keyword>
<evidence type="ECO:0000256" key="9">
    <source>
        <dbReference type="ARBA" id="ARBA00023224"/>
    </source>
</evidence>
<name>A0A6P3XKG0_DINQU</name>
<keyword evidence="9" id="KW-0807">Transducer</keyword>
<keyword evidence="5" id="KW-0552">Olfaction</keyword>
<keyword evidence="8" id="KW-0675">Receptor</keyword>